<keyword evidence="1" id="KW-0611">Plant defense</keyword>
<dbReference type="InterPro" id="IPR057135">
    <property type="entry name" value="At4g27190-like_LRR"/>
</dbReference>
<dbReference type="SUPFAM" id="SSF52047">
    <property type="entry name" value="RNI-like"/>
    <property type="match status" value="1"/>
</dbReference>
<reference evidence="3" key="1">
    <citation type="submission" date="2023-05" db="EMBL/GenBank/DDBJ databases">
        <title>Nepenthes gracilis genome sequencing.</title>
        <authorList>
            <person name="Fukushima K."/>
        </authorList>
    </citation>
    <scope>NUCLEOTIDE SEQUENCE</scope>
    <source>
        <strain evidence="3">SING2019-196</strain>
    </source>
</reference>
<proteinExistence type="predicted"/>
<dbReference type="Proteomes" id="UP001279734">
    <property type="component" value="Unassembled WGS sequence"/>
</dbReference>
<comment type="caution">
    <text evidence="3">The sequence shown here is derived from an EMBL/GenBank/DDBJ whole genome shotgun (WGS) entry which is preliminary data.</text>
</comment>
<dbReference type="PANTHER" id="PTHR33463">
    <property type="entry name" value="NB-ARC DOMAIN-CONTAINING PROTEIN-RELATED"/>
    <property type="match status" value="1"/>
</dbReference>
<sequence>MQIVLPAIKDIKVGSVNGMQEIWGSQLNARSFNKLESLDIGFAKNATKVFLLDVIKHMQNLKELSLQQFQLAEEFVEHTEFYNDDIENSILLPQLGKLTINSFPRLKWIPWKELALQNLRYLKISRINGLTSLFPISVCRMLANLETLSVSDCLNMKEIVGEELGDTSAVEVKVVFPRLNSLTLDELPAFQTLSTNNVIIEFPSIEEVAFREFQKPIPLDLLQRLQHVKELQLGGCQSLSELFGLEGRAPAILPRLRTLGLHSMPNLQSIPWMVFPTEKIRHIIILSMNGLKFLFPASPSSEEFAHLVEIHIEHCDGIERVLGDTSNNAALTTAVFPHVKIINLCYLKNLYSFSFKNYRALEFPSLEEVKIEYCPKMETFSYGSLIIQRPCKISIDGDIQKESSDLNKVIRECTGDQVEYLKSSLSRYRDLDY</sequence>
<evidence type="ECO:0000259" key="2">
    <source>
        <dbReference type="Pfam" id="PF23247"/>
    </source>
</evidence>
<name>A0AAD3T7B5_NEPGR</name>
<dbReference type="AlphaFoldDB" id="A0AAD3T7B5"/>
<dbReference type="InterPro" id="IPR032675">
    <property type="entry name" value="LRR_dom_sf"/>
</dbReference>
<organism evidence="3 4">
    <name type="scientific">Nepenthes gracilis</name>
    <name type="common">Slender pitcher plant</name>
    <dbReference type="NCBI Taxonomy" id="150966"/>
    <lineage>
        <taxon>Eukaryota</taxon>
        <taxon>Viridiplantae</taxon>
        <taxon>Streptophyta</taxon>
        <taxon>Embryophyta</taxon>
        <taxon>Tracheophyta</taxon>
        <taxon>Spermatophyta</taxon>
        <taxon>Magnoliopsida</taxon>
        <taxon>eudicotyledons</taxon>
        <taxon>Gunneridae</taxon>
        <taxon>Pentapetalae</taxon>
        <taxon>Caryophyllales</taxon>
        <taxon>Nepenthaceae</taxon>
        <taxon>Nepenthes</taxon>
    </lineage>
</organism>
<gene>
    <name evidence="3" type="ORF">Nepgr_025779</name>
</gene>
<dbReference type="InterPro" id="IPR050905">
    <property type="entry name" value="Plant_NBS-LRR"/>
</dbReference>
<dbReference type="EMBL" id="BSYO01000027">
    <property type="protein sequence ID" value="GMH23936.1"/>
    <property type="molecule type" value="Genomic_DNA"/>
</dbReference>
<dbReference type="PANTHER" id="PTHR33463:SF218">
    <property type="entry name" value="DISEASE RESISTANCE PROTEIN RPS2-LIKE"/>
    <property type="match status" value="1"/>
</dbReference>
<feature type="domain" description="Disease resistance protein At4g27190-like leucine-rich repeats" evidence="2">
    <location>
        <begin position="9"/>
        <end position="153"/>
    </location>
</feature>
<evidence type="ECO:0000256" key="1">
    <source>
        <dbReference type="ARBA" id="ARBA00022821"/>
    </source>
</evidence>
<keyword evidence="4" id="KW-1185">Reference proteome</keyword>
<feature type="domain" description="Disease resistance protein At4g27190-like leucine-rich repeats" evidence="2">
    <location>
        <begin position="202"/>
        <end position="316"/>
    </location>
</feature>
<accession>A0AAD3T7B5</accession>
<evidence type="ECO:0000313" key="3">
    <source>
        <dbReference type="EMBL" id="GMH23936.1"/>
    </source>
</evidence>
<evidence type="ECO:0000313" key="4">
    <source>
        <dbReference type="Proteomes" id="UP001279734"/>
    </source>
</evidence>
<dbReference type="Gene3D" id="3.80.10.10">
    <property type="entry name" value="Ribonuclease Inhibitor"/>
    <property type="match status" value="2"/>
</dbReference>
<protein>
    <recommendedName>
        <fullName evidence="2">Disease resistance protein At4g27190-like leucine-rich repeats domain-containing protein</fullName>
    </recommendedName>
</protein>
<dbReference type="Pfam" id="PF23247">
    <property type="entry name" value="LRR_RPS2"/>
    <property type="match status" value="2"/>
</dbReference>